<feature type="compositionally biased region" description="Basic residues" evidence="1">
    <location>
        <begin position="141"/>
        <end position="170"/>
    </location>
</feature>
<evidence type="ECO:0000256" key="1">
    <source>
        <dbReference type="SAM" id="MobiDB-lite"/>
    </source>
</evidence>
<feature type="compositionally biased region" description="Basic and acidic residues" evidence="1">
    <location>
        <begin position="127"/>
        <end position="140"/>
    </location>
</feature>
<organism evidence="2 3">
    <name type="scientific">Puccinia graminis f. sp. tritici (strain CRL 75-36-700-3 / race SCCL)</name>
    <name type="common">Black stem rust fungus</name>
    <dbReference type="NCBI Taxonomy" id="418459"/>
    <lineage>
        <taxon>Eukaryota</taxon>
        <taxon>Fungi</taxon>
        <taxon>Dikarya</taxon>
        <taxon>Basidiomycota</taxon>
        <taxon>Pucciniomycotina</taxon>
        <taxon>Pucciniomycetes</taxon>
        <taxon>Pucciniales</taxon>
        <taxon>Pucciniaceae</taxon>
        <taxon>Puccinia</taxon>
    </lineage>
</organism>
<sequence>MTIFGLRHVLDQYQVSNNAILRRADLEPLYINLKALQHPAGGDLKRPRPHHSPRSLEKPPPIWARPTWLVQRQHAKEPPLNLKEKPTNVPHEPPRRRSARIDAAQKASGDSSRPITPTRIIGKRTTRVPEDNLPKDDTPRSHKRPRHILRFKVPRRPRARRPKRKKRIRATKAQDRPSTQEHSGIPSSDFTCNVEMPVEKAQGQTTPDSTQSECTPPPVTTCGAGNHPDNGKDQALPDKYLSIETPSIKYPGDSNNVDAISTAMSSCPDKTLAVASSPPHDSYSAEITRSPSSKNTVKKILVPHDYLEKSMLTLVAQSGLIK</sequence>
<dbReference type="KEGG" id="pgr:PGTG_21615"/>
<dbReference type="GeneID" id="13542841"/>
<feature type="region of interest" description="Disordered" evidence="1">
    <location>
        <begin position="273"/>
        <end position="292"/>
    </location>
</feature>
<dbReference type="HOGENOM" id="CLU_863659_0_0_1"/>
<dbReference type="InParanoid" id="H6QS18"/>
<evidence type="ECO:0000313" key="3">
    <source>
        <dbReference type="Proteomes" id="UP000008783"/>
    </source>
</evidence>
<feature type="region of interest" description="Disordered" evidence="1">
    <location>
        <begin position="77"/>
        <end position="191"/>
    </location>
</feature>
<dbReference type="EMBL" id="DS178288">
    <property type="protein sequence ID" value="EHS63489.1"/>
    <property type="molecule type" value="Genomic_DNA"/>
</dbReference>
<evidence type="ECO:0000313" key="2">
    <source>
        <dbReference type="EMBL" id="EHS63489.1"/>
    </source>
</evidence>
<feature type="compositionally biased region" description="Basic and acidic residues" evidence="1">
    <location>
        <begin position="77"/>
        <end position="86"/>
    </location>
</feature>
<feature type="compositionally biased region" description="Polar residues" evidence="1">
    <location>
        <begin position="180"/>
        <end position="191"/>
    </location>
</feature>
<dbReference type="VEuPathDB" id="FungiDB:PGTG_21615"/>
<keyword evidence="3" id="KW-1185">Reference proteome</keyword>
<name>H6QS18_PUCGT</name>
<reference evidence="3" key="1">
    <citation type="journal article" date="2011" name="Proc. Natl. Acad. Sci. U.S.A.">
        <title>Obligate biotrophy features unraveled by the genomic analysis of rust fungi.</title>
        <authorList>
            <person name="Duplessis S."/>
            <person name="Cuomo C.A."/>
            <person name="Lin Y.-C."/>
            <person name="Aerts A."/>
            <person name="Tisserant E."/>
            <person name="Veneault-Fourrey C."/>
            <person name="Joly D.L."/>
            <person name="Hacquard S."/>
            <person name="Amselem J."/>
            <person name="Cantarel B.L."/>
            <person name="Chiu R."/>
            <person name="Coutinho P.M."/>
            <person name="Feau N."/>
            <person name="Field M."/>
            <person name="Frey P."/>
            <person name="Gelhaye E."/>
            <person name="Goldberg J."/>
            <person name="Grabherr M.G."/>
            <person name="Kodira C.D."/>
            <person name="Kohler A."/>
            <person name="Kuees U."/>
            <person name="Lindquist E.A."/>
            <person name="Lucas S.M."/>
            <person name="Mago R."/>
            <person name="Mauceli E."/>
            <person name="Morin E."/>
            <person name="Murat C."/>
            <person name="Pangilinan J.L."/>
            <person name="Park R."/>
            <person name="Pearson M."/>
            <person name="Quesneville H."/>
            <person name="Rouhier N."/>
            <person name="Sakthikumar S."/>
            <person name="Salamov A.A."/>
            <person name="Schmutz J."/>
            <person name="Selles B."/>
            <person name="Shapiro H."/>
            <person name="Tanguay P."/>
            <person name="Tuskan G.A."/>
            <person name="Henrissat B."/>
            <person name="Van de Peer Y."/>
            <person name="Rouze P."/>
            <person name="Ellis J.G."/>
            <person name="Dodds P.N."/>
            <person name="Schein J.E."/>
            <person name="Zhong S."/>
            <person name="Hamelin R.C."/>
            <person name="Grigoriev I.V."/>
            <person name="Szabo L.J."/>
            <person name="Martin F."/>
        </authorList>
    </citation>
    <scope>NUCLEOTIDE SEQUENCE [LARGE SCALE GENOMIC DNA]</scope>
    <source>
        <strain evidence="3">CRL 75-36-700-3 / race SCCL</strain>
    </source>
</reference>
<dbReference type="RefSeq" id="XP_003889700.1">
    <property type="nucleotide sequence ID" value="XM_003889651.1"/>
</dbReference>
<protein>
    <submittedName>
        <fullName evidence="2">Uncharacterized protein</fullName>
    </submittedName>
</protein>
<gene>
    <name evidence="2" type="ORF">PGTG_21615</name>
</gene>
<feature type="region of interest" description="Disordered" evidence="1">
    <location>
        <begin position="39"/>
        <end position="62"/>
    </location>
</feature>
<dbReference type="Proteomes" id="UP000008783">
    <property type="component" value="Unassembled WGS sequence"/>
</dbReference>
<accession>H6QS18</accession>
<proteinExistence type="predicted"/>
<dbReference type="AlphaFoldDB" id="H6QS18"/>